<comment type="caution">
    <text evidence="10">The sequence shown here is derived from an EMBL/GenBank/DDBJ whole genome shotgun (WGS) entry which is preliminary data.</text>
</comment>
<keyword evidence="5" id="KW-0406">Ion transport</keyword>
<keyword evidence="4" id="KW-0813">Transport</keyword>
<evidence type="ECO:0000259" key="9">
    <source>
        <dbReference type="Pfam" id="PF02823"/>
    </source>
</evidence>
<keyword evidence="8" id="KW-0066">ATP synthesis</keyword>
<dbReference type="EMBL" id="DWUP01000121">
    <property type="protein sequence ID" value="HJD53190.1"/>
    <property type="molecule type" value="Genomic_DNA"/>
</dbReference>
<reference evidence="10" key="1">
    <citation type="journal article" date="2021" name="PeerJ">
        <title>Extensive microbial diversity within the chicken gut microbiome revealed by metagenomics and culture.</title>
        <authorList>
            <person name="Gilroy R."/>
            <person name="Ravi A."/>
            <person name="Getino M."/>
            <person name="Pursley I."/>
            <person name="Horton D.L."/>
            <person name="Alikhan N.F."/>
            <person name="Baker D."/>
            <person name="Gharbi K."/>
            <person name="Hall N."/>
            <person name="Watson M."/>
            <person name="Adriaenssens E.M."/>
            <person name="Foster-Nyarko E."/>
            <person name="Jarju S."/>
            <person name="Secka A."/>
            <person name="Antonio M."/>
            <person name="Oren A."/>
            <person name="Chaudhuri R.R."/>
            <person name="La Ragione R."/>
            <person name="Hildebrand F."/>
            <person name="Pallen M.J."/>
        </authorList>
    </citation>
    <scope>NUCLEOTIDE SEQUENCE</scope>
    <source>
        <strain evidence="10">MalCec1-1739</strain>
    </source>
</reference>
<accession>A0A9D2UIS0</accession>
<evidence type="ECO:0000313" key="11">
    <source>
        <dbReference type="Proteomes" id="UP000787625"/>
    </source>
</evidence>
<reference evidence="10" key="2">
    <citation type="submission" date="2021-04" db="EMBL/GenBank/DDBJ databases">
        <authorList>
            <person name="Gilroy R."/>
        </authorList>
    </citation>
    <scope>NUCLEOTIDE SEQUENCE</scope>
    <source>
        <strain evidence="10">MalCec1-1739</strain>
    </source>
</reference>
<dbReference type="PANTHER" id="PTHR13822:SF10">
    <property type="entry name" value="ATP SYNTHASE EPSILON CHAIN, CHLOROPLASTIC"/>
    <property type="match status" value="1"/>
</dbReference>
<evidence type="ECO:0000256" key="6">
    <source>
        <dbReference type="ARBA" id="ARBA00023136"/>
    </source>
</evidence>
<sequence length="84" mass="9200">MLLTIVAPWGNVCKTTVESVTLPSVEGSFTVLHSHAPIIAQLRDGDVTYVEESGNENRVTIKSGFVRVVNDNVEVCVEMENPEQ</sequence>
<comment type="function">
    <text evidence="1">Produces ATP from ADP in the presence of a proton gradient across the membrane.</text>
</comment>
<comment type="similarity">
    <text evidence="3">Belongs to the ATPase epsilon chain family.</text>
</comment>
<dbReference type="Proteomes" id="UP000787625">
    <property type="component" value="Unassembled WGS sequence"/>
</dbReference>
<evidence type="ECO:0000256" key="8">
    <source>
        <dbReference type="ARBA" id="ARBA00023310"/>
    </source>
</evidence>
<keyword evidence="6" id="KW-0472">Membrane</keyword>
<evidence type="ECO:0000256" key="3">
    <source>
        <dbReference type="ARBA" id="ARBA00005712"/>
    </source>
</evidence>
<keyword evidence="7" id="KW-0139">CF(1)</keyword>
<dbReference type="AlphaFoldDB" id="A0A9D2UIS0"/>
<dbReference type="InterPro" id="IPR036771">
    <property type="entry name" value="ATPsynth_dsu/esu_N"/>
</dbReference>
<dbReference type="CDD" id="cd12152">
    <property type="entry name" value="F1-ATPase_delta"/>
    <property type="match status" value="1"/>
</dbReference>
<evidence type="ECO:0000256" key="2">
    <source>
        <dbReference type="ARBA" id="ARBA00004184"/>
    </source>
</evidence>
<dbReference type="Gene3D" id="2.60.15.10">
    <property type="entry name" value="F0F1 ATP synthase delta/epsilon subunit, N-terminal"/>
    <property type="match status" value="1"/>
</dbReference>
<protein>
    <submittedName>
        <fullName evidence="10">F0F1 ATP synthase subunit epsilon</fullName>
    </submittedName>
</protein>
<dbReference type="SUPFAM" id="SSF51344">
    <property type="entry name" value="Epsilon subunit of F1F0-ATP synthase N-terminal domain"/>
    <property type="match status" value="1"/>
</dbReference>
<comment type="subcellular location">
    <subcellularLocation>
        <location evidence="2">Endomembrane system</location>
        <topology evidence="2">Peripheral membrane protein</topology>
    </subcellularLocation>
</comment>
<evidence type="ECO:0000256" key="1">
    <source>
        <dbReference type="ARBA" id="ARBA00003543"/>
    </source>
</evidence>
<proteinExistence type="inferred from homology"/>
<dbReference type="GO" id="GO:0045259">
    <property type="term" value="C:proton-transporting ATP synthase complex"/>
    <property type="evidence" value="ECO:0007669"/>
    <property type="project" value="UniProtKB-KW"/>
</dbReference>
<gene>
    <name evidence="10" type="ORF">IAA93_05650</name>
</gene>
<evidence type="ECO:0000256" key="5">
    <source>
        <dbReference type="ARBA" id="ARBA00023065"/>
    </source>
</evidence>
<organism evidence="10 11">
    <name type="scientific">Candidatus Avibacteroides avistercoris</name>
    <dbReference type="NCBI Taxonomy" id="2840690"/>
    <lineage>
        <taxon>Bacteria</taxon>
        <taxon>Pseudomonadati</taxon>
        <taxon>Bacteroidota</taxon>
        <taxon>Bacteroidia</taxon>
        <taxon>Bacteroidales</taxon>
        <taxon>Bacteroidaceae</taxon>
        <taxon>Bacteroidaceae incertae sedis</taxon>
        <taxon>Candidatus Avibacteroides</taxon>
    </lineage>
</organism>
<dbReference type="InterPro" id="IPR001469">
    <property type="entry name" value="ATP_synth_F1_dsu/esu"/>
</dbReference>
<dbReference type="PANTHER" id="PTHR13822">
    <property type="entry name" value="ATP SYNTHASE DELTA/EPSILON CHAIN"/>
    <property type="match status" value="1"/>
</dbReference>
<evidence type="ECO:0000256" key="4">
    <source>
        <dbReference type="ARBA" id="ARBA00022448"/>
    </source>
</evidence>
<dbReference type="GO" id="GO:0012505">
    <property type="term" value="C:endomembrane system"/>
    <property type="evidence" value="ECO:0007669"/>
    <property type="project" value="UniProtKB-SubCell"/>
</dbReference>
<evidence type="ECO:0000256" key="7">
    <source>
        <dbReference type="ARBA" id="ARBA00023196"/>
    </source>
</evidence>
<dbReference type="Pfam" id="PF02823">
    <property type="entry name" value="ATP-synt_DE_N"/>
    <property type="match status" value="1"/>
</dbReference>
<dbReference type="InterPro" id="IPR020546">
    <property type="entry name" value="ATP_synth_F1_dsu/esu_N"/>
</dbReference>
<name>A0A9D2UIS0_9BACT</name>
<dbReference type="GO" id="GO:0046933">
    <property type="term" value="F:proton-transporting ATP synthase activity, rotational mechanism"/>
    <property type="evidence" value="ECO:0007669"/>
    <property type="project" value="InterPro"/>
</dbReference>
<evidence type="ECO:0000313" key="10">
    <source>
        <dbReference type="EMBL" id="HJD53190.1"/>
    </source>
</evidence>
<feature type="domain" description="ATP synthase F1 complex delta/epsilon subunit N-terminal" evidence="9">
    <location>
        <begin position="3"/>
        <end position="78"/>
    </location>
</feature>